<dbReference type="InterPro" id="IPR013586">
    <property type="entry name" value="PSMD3_C"/>
</dbReference>
<keyword evidence="6" id="KW-1185">Reference proteome</keyword>
<comment type="similarity">
    <text evidence="1">Belongs to the proteasome subunit S3 family.</text>
</comment>
<feature type="compositionally biased region" description="Polar residues" evidence="3">
    <location>
        <begin position="1"/>
        <end position="12"/>
    </location>
</feature>
<feature type="region of interest" description="Disordered" evidence="3">
    <location>
        <begin position="104"/>
        <end position="124"/>
    </location>
</feature>
<reference evidence="5 6" key="1">
    <citation type="journal article" date="2019" name="Nat. Ecol. Evol.">
        <title>Megaphylogeny resolves global patterns of mushroom evolution.</title>
        <authorList>
            <person name="Varga T."/>
            <person name="Krizsan K."/>
            <person name="Foldi C."/>
            <person name="Dima B."/>
            <person name="Sanchez-Garcia M."/>
            <person name="Sanchez-Ramirez S."/>
            <person name="Szollosi G.J."/>
            <person name="Szarkandi J.G."/>
            <person name="Papp V."/>
            <person name="Albert L."/>
            <person name="Andreopoulos W."/>
            <person name="Angelini C."/>
            <person name="Antonin V."/>
            <person name="Barry K.W."/>
            <person name="Bougher N.L."/>
            <person name="Buchanan P."/>
            <person name="Buyck B."/>
            <person name="Bense V."/>
            <person name="Catcheside P."/>
            <person name="Chovatia M."/>
            <person name="Cooper J."/>
            <person name="Damon W."/>
            <person name="Desjardin D."/>
            <person name="Finy P."/>
            <person name="Geml J."/>
            <person name="Haridas S."/>
            <person name="Hughes K."/>
            <person name="Justo A."/>
            <person name="Karasinski D."/>
            <person name="Kautmanova I."/>
            <person name="Kiss B."/>
            <person name="Kocsube S."/>
            <person name="Kotiranta H."/>
            <person name="LaButti K.M."/>
            <person name="Lechner B.E."/>
            <person name="Liimatainen K."/>
            <person name="Lipzen A."/>
            <person name="Lukacs Z."/>
            <person name="Mihaltcheva S."/>
            <person name="Morgado L.N."/>
            <person name="Niskanen T."/>
            <person name="Noordeloos M.E."/>
            <person name="Ohm R.A."/>
            <person name="Ortiz-Santana B."/>
            <person name="Ovrebo C."/>
            <person name="Racz N."/>
            <person name="Riley R."/>
            <person name="Savchenko A."/>
            <person name="Shiryaev A."/>
            <person name="Soop K."/>
            <person name="Spirin V."/>
            <person name="Szebenyi C."/>
            <person name="Tomsovsky M."/>
            <person name="Tulloss R.E."/>
            <person name="Uehling J."/>
            <person name="Grigoriev I.V."/>
            <person name="Vagvolgyi C."/>
            <person name="Papp T."/>
            <person name="Martin F.M."/>
            <person name="Miettinen O."/>
            <person name="Hibbett D.S."/>
            <person name="Nagy L.G."/>
        </authorList>
    </citation>
    <scope>NUCLEOTIDE SEQUENCE [LARGE SCALE GENOMIC DNA]</scope>
    <source>
        <strain evidence="5 6">CBS 309.79</strain>
    </source>
</reference>
<evidence type="ECO:0000256" key="1">
    <source>
        <dbReference type="ARBA" id="ARBA00007912"/>
    </source>
</evidence>
<feature type="compositionally biased region" description="Acidic residues" evidence="3">
    <location>
        <begin position="488"/>
        <end position="500"/>
    </location>
</feature>
<dbReference type="InterPro" id="IPR050756">
    <property type="entry name" value="CSN3"/>
</dbReference>
<feature type="region of interest" description="Disordered" evidence="3">
    <location>
        <begin position="1"/>
        <end position="35"/>
    </location>
</feature>
<feature type="compositionally biased region" description="Pro residues" evidence="3">
    <location>
        <begin position="24"/>
        <end position="33"/>
    </location>
</feature>
<gene>
    <name evidence="5" type="ORF">BDV98DRAFT_648545</name>
</gene>
<dbReference type="OrthoDB" id="1713558at2759"/>
<dbReference type="Pfam" id="PF08375">
    <property type="entry name" value="Rpn3_C"/>
    <property type="match status" value="1"/>
</dbReference>
<dbReference type="InterPro" id="IPR000717">
    <property type="entry name" value="PCI_dom"/>
</dbReference>
<evidence type="ECO:0000313" key="6">
    <source>
        <dbReference type="Proteomes" id="UP000305067"/>
    </source>
</evidence>
<sequence>MPEVQKPTTTVDDATKKEQEPATAKPPPPPPTPVAEIKSNVALLERAVTTLEPRFTHRVLRSLNTLRKRLDDTVLRNAVTELYTKDTPIKKALLSWIPSGSSDMEVDTASSATPSKTPASEPTPEGEIYLRLLILFHLLASPSNYDKCRDLAHETVERMQTLNRRSMDPIAAKVWYAVERVYELRGELAQARPLFFAAQRTASLRHDEETEASLLNRLLRCYIEYSLYDQADKLVSKTTFPESASNAQCARYYYYLGRIKAVQLNYTAAHTDLQQAIRRAPPPKVAPGFYQAVHKLVIVVELLMGDIPQRSVFRHPVLEKALTGYFEIVKAVRAGSLSQFQTALSSYSSTFESDKTYSLVLRLRQNVIKTGIRHLSLSYSRISLRDICVKLNLDSEEDAEYIVGKAIRDGVIEGRIVHEKGWMECGGPKGGYGPEVAEVFSRRIGYCLDLHNESVKAMRYPLNAHRKELAAAEGAREREKELAKEIQEGDLDDDDMGGDF</sequence>
<feature type="region of interest" description="Disordered" evidence="3">
    <location>
        <begin position="471"/>
        <end position="500"/>
    </location>
</feature>
<dbReference type="SMART" id="SM00088">
    <property type="entry name" value="PINT"/>
    <property type="match status" value="1"/>
</dbReference>
<accession>A0A5C3QW05</accession>
<dbReference type="Gene3D" id="1.25.40.10">
    <property type="entry name" value="Tetratricopeptide repeat domain"/>
    <property type="match status" value="1"/>
</dbReference>
<dbReference type="SUPFAM" id="SSF48452">
    <property type="entry name" value="TPR-like"/>
    <property type="match status" value="1"/>
</dbReference>
<dbReference type="SUPFAM" id="SSF46785">
    <property type="entry name" value="Winged helix' DNA-binding domain"/>
    <property type="match status" value="1"/>
</dbReference>
<dbReference type="InterPro" id="IPR057985">
    <property type="entry name" value="TPR_PSMD3_N"/>
</dbReference>
<evidence type="ECO:0000259" key="4">
    <source>
        <dbReference type="PROSITE" id="PS50250"/>
    </source>
</evidence>
<dbReference type="PANTHER" id="PTHR10758">
    <property type="entry name" value="26S PROTEASOME NON-ATPASE REGULATORY SUBUNIT 3/COP9 SIGNALOSOME COMPLEX SUBUNIT 3"/>
    <property type="match status" value="1"/>
</dbReference>
<dbReference type="Proteomes" id="UP000305067">
    <property type="component" value="Unassembled WGS sequence"/>
</dbReference>
<dbReference type="AlphaFoldDB" id="A0A5C3QW05"/>
<dbReference type="InterPro" id="IPR011990">
    <property type="entry name" value="TPR-like_helical_dom_sf"/>
</dbReference>
<proteinExistence type="inferred from homology"/>
<organism evidence="5 6">
    <name type="scientific">Pterulicium gracile</name>
    <dbReference type="NCBI Taxonomy" id="1884261"/>
    <lineage>
        <taxon>Eukaryota</taxon>
        <taxon>Fungi</taxon>
        <taxon>Dikarya</taxon>
        <taxon>Basidiomycota</taxon>
        <taxon>Agaricomycotina</taxon>
        <taxon>Agaricomycetes</taxon>
        <taxon>Agaricomycetidae</taxon>
        <taxon>Agaricales</taxon>
        <taxon>Pleurotineae</taxon>
        <taxon>Pterulaceae</taxon>
        <taxon>Pterulicium</taxon>
    </lineage>
</organism>
<dbReference type="SMART" id="SM00753">
    <property type="entry name" value="PAM"/>
    <property type="match status" value="1"/>
</dbReference>
<dbReference type="GO" id="GO:0042176">
    <property type="term" value="P:regulation of protein catabolic process"/>
    <property type="evidence" value="ECO:0007669"/>
    <property type="project" value="InterPro"/>
</dbReference>
<dbReference type="InterPro" id="IPR036390">
    <property type="entry name" value="WH_DNA-bd_sf"/>
</dbReference>
<keyword evidence="2" id="KW-0647">Proteasome</keyword>
<feature type="domain" description="PCI" evidence="4">
    <location>
        <begin position="250"/>
        <end position="430"/>
    </location>
</feature>
<dbReference type="PROSITE" id="PS50250">
    <property type="entry name" value="PCI"/>
    <property type="match status" value="1"/>
</dbReference>
<dbReference type="GO" id="GO:0006511">
    <property type="term" value="P:ubiquitin-dependent protein catabolic process"/>
    <property type="evidence" value="ECO:0007669"/>
    <property type="project" value="TreeGrafter"/>
</dbReference>
<dbReference type="Gene3D" id="1.25.40.570">
    <property type="match status" value="1"/>
</dbReference>
<dbReference type="Pfam" id="PF25573">
    <property type="entry name" value="TPR_PSMD3_N"/>
    <property type="match status" value="1"/>
</dbReference>
<evidence type="ECO:0000256" key="2">
    <source>
        <dbReference type="ARBA" id="ARBA00022942"/>
    </source>
</evidence>
<dbReference type="STRING" id="1884261.A0A5C3QW05"/>
<feature type="compositionally biased region" description="Basic and acidic residues" evidence="3">
    <location>
        <begin position="471"/>
        <end position="487"/>
    </location>
</feature>
<name>A0A5C3QW05_9AGAR</name>
<feature type="compositionally biased region" description="Low complexity" evidence="3">
    <location>
        <begin position="108"/>
        <end position="124"/>
    </location>
</feature>
<evidence type="ECO:0000256" key="3">
    <source>
        <dbReference type="SAM" id="MobiDB-lite"/>
    </source>
</evidence>
<protein>
    <submittedName>
        <fullName evidence="5">PCI domain-containing protein</fullName>
    </submittedName>
</protein>
<dbReference type="Pfam" id="PF01399">
    <property type="entry name" value="PCI"/>
    <property type="match status" value="1"/>
</dbReference>
<dbReference type="PANTHER" id="PTHR10758:SF2">
    <property type="entry name" value="26S PROTEASOME NON-ATPASE REGULATORY SUBUNIT 3"/>
    <property type="match status" value="1"/>
</dbReference>
<dbReference type="GO" id="GO:0030234">
    <property type="term" value="F:enzyme regulator activity"/>
    <property type="evidence" value="ECO:0007669"/>
    <property type="project" value="InterPro"/>
</dbReference>
<dbReference type="GO" id="GO:0008541">
    <property type="term" value="C:proteasome regulatory particle, lid subcomplex"/>
    <property type="evidence" value="ECO:0007669"/>
    <property type="project" value="TreeGrafter"/>
</dbReference>
<dbReference type="EMBL" id="ML178818">
    <property type="protein sequence ID" value="TFL04701.1"/>
    <property type="molecule type" value="Genomic_DNA"/>
</dbReference>
<evidence type="ECO:0000313" key="5">
    <source>
        <dbReference type="EMBL" id="TFL04701.1"/>
    </source>
</evidence>